<keyword evidence="2" id="KW-0808">Transferase</keyword>
<dbReference type="InterPro" id="IPR051052">
    <property type="entry name" value="Diverse_substrate_MTase"/>
</dbReference>
<evidence type="ECO:0000256" key="1">
    <source>
        <dbReference type="ARBA" id="ARBA00022603"/>
    </source>
</evidence>
<dbReference type="Gene3D" id="3.40.50.150">
    <property type="entry name" value="Vaccinia Virus protein VP39"/>
    <property type="match status" value="1"/>
</dbReference>
<dbReference type="PANTHER" id="PTHR44942">
    <property type="entry name" value="METHYLTRANSF_11 DOMAIN-CONTAINING PROTEIN"/>
    <property type="match status" value="1"/>
</dbReference>
<dbReference type="EMBL" id="JABEYC010000116">
    <property type="protein sequence ID" value="KAF4982482.1"/>
    <property type="molecule type" value="Genomic_DNA"/>
</dbReference>
<sequence>MDEHQQPPLADKSSPETTFRSYNLQQGMDYAQYRRDYHPKLYKTIINYHRASLGQFGTILDIGCGPGRAVRTLAPLGTASPVTRWREAHPETADTEQDVVRVARRKIEQALYKTAVKKGVEMVCGEMSGVLLMLKKRPDVEWDWQAFQAARYME</sequence>
<comment type="caution">
    <text evidence="3">The sequence shown here is derived from an EMBL/GenBank/DDBJ whole genome shotgun (WGS) entry which is preliminary data.</text>
</comment>
<dbReference type="SUPFAM" id="SSF53335">
    <property type="entry name" value="S-adenosyl-L-methionine-dependent methyltransferases"/>
    <property type="match status" value="1"/>
</dbReference>
<reference evidence="3" key="2">
    <citation type="submission" date="2020-05" db="EMBL/GenBank/DDBJ databases">
        <authorList>
            <person name="Kim H.-S."/>
            <person name="Proctor R.H."/>
            <person name="Brown D.W."/>
        </authorList>
    </citation>
    <scope>NUCLEOTIDE SEQUENCE</scope>
    <source>
        <strain evidence="3">NRRL 22465</strain>
    </source>
</reference>
<dbReference type="Proteomes" id="UP000635477">
    <property type="component" value="Unassembled WGS sequence"/>
</dbReference>
<evidence type="ECO:0000256" key="2">
    <source>
        <dbReference type="ARBA" id="ARBA00022679"/>
    </source>
</evidence>
<dbReference type="InterPro" id="IPR029063">
    <property type="entry name" value="SAM-dependent_MTases_sf"/>
</dbReference>
<evidence type="ECO:0008006" key="5">
    <source>
        <dbReference type="Google" id="ProtNLM"/>
    </source>
</evidence>
<keyword evidence="4" id="KW-1185">Reference proteome</keyword>
<evidence type="ECO:0000313" key="3">
    <source>
        <dbReference type="EMBL" id="KAF4982482.1"/>
    </source>
</evidence>
<name>A0A8H4URT9_9HYPO</name>
<gene>
    <name evidence="3" type="ORF">FZEAL_1907</name>
</gene>
<evidence type="ECO:0000313" key="4">
    <source>
        <dbReference type="Proteomes" id="UP000635477"/>
    </source>
</evidence>
<reference evidence="3" key="1">
    <citation type="journal article" date="2020" name="BMC Genomics">
        <title>Correction to: Identification and distribution of gene clusters required for synthesis of sphingolipid metabolism inhibitors in diverse species of the filamentous fungus Fusarium.</title>
        <authorList>
            <person name="Kim H.S."/>
            <person name="Lohmar J.M."/>
            <person name="Busman M."/>
            <person name="Brown D.W."/>
            <person name="Naumann T.A."/>
            <person name="Divon H.H."/>
            <person name="Lysoe E."/>
            <person name="Uhlig S."/>
            <person name="Proctor R.H."/>
        </authorList>
    </citation>
    <scope>NUCLEOTIDE SEQUENCE</scope>
    <source>
        <strain evidence="3">NRRL 22465</strain>
    </source>
</reference>
<proteinExistence type="predicted"/>
<accession>A0A8H4URT9</accession>
<dbReference type="GO" id="GO:0008168">
    <property type="term" value="F:methyltransferase activity"/>
    <property type="evidence" value="ECO:0007669"/>
    <property type="project" value="UniProtKB-KW"/>
</dbReference>
<dbReference type="AlphaFoldDB" id="A0A8H4URT9"/>
<protein>
    <recommendedName>
        <fullName evidence="5">Methyltransferase</fullName>
    </recommendedName>
</protein>
<dbReference type="OrthoDB" id="10027013at2759"/>
<organism evidence="3 4">
    <name type="scientific">Fusarium zealandicum</name>
    <dbReference type="NCBI Taxonomy" id="1053134"/>
    <lineage>
        <taxon>Eukaryota</taxon>
        <taxon>Fungi</taxon>
        <taxon>Dikarya</taxon>
        <taxon>Ascomycota</taxon>
        <taxon>Pezizomycotina</taxon>
        <taxon>Sordariomycetes</taxon>
        <taxon>Hypocreomycetidae</taxon>
        <taxon>Hypocreales</taxon>
        <taxon>Nectriaceae</taxon>
        <taxon>Fusarium</taxon>
        <taxon>Fusarium staphyleae species complex</taxon>
    </lineage>
</organism>
<keyword evidence="1" id="KW-0489">Methyltransferase</keyword>
<dbReference type="PANTHER" id="PTHR44942:SF4">
    <property type="entry name" value="METHYLTRANSFERASE TYPE 11 DOMAIN-CONTAINING PROTEIN"/>
    <property type="match status" value="1"/>
</dbReference>
<dbReference type="GO" id="GO:0032259">
    <property type="term" value="P:methylation"/>
    <property type="evidence" value="ECO:0007669"/>
    <property type="project" value="UniProtKB-KW"/>
</dbReference>